<evidence type="ECO:0000256" key="3">
    <source>
        <dbReference type="ARBA" id="ARBA00022475"/>
    </source>
</evidence>
<evidence type="ECO:0000256" key="2">
    <source>
        <dbReference type="ARBA" id="ARBA00010792"/>
    </source>
</evidence>
<feature type="transmembrane region" description="Helical" evidence="7">
    <location>
        <begin position="12"/>
        <end position="30"/>
    </location>
</feature>
<feature type="transmembrane region" description="Helical" evidence="7">
    <location>
        <begin position="169"/>
        <end position="193"/>
    </location>
</feature>
<feature type="transmembrane region" description="Helical" evidence="7">
    <location>
        <begin position="50"/>
        <end position="71"/>
    </location>
</feature>
<evidence type="ECO:0000256" key="6">
    <source>
        <dbReference type="ARBA" id="ARBA00023136"/>
    </source>
</evidence>
<dbReference type="RefSeq" id="WP_107360609.1">
    <property type="nucleotide sequence ID" value="NZ_CP031274.1"/>
</dbReference>
<reference evidence="9 10" key="1">
    <citation type="journal article" date="2016" name="Front. Microbiol.">
        <title>Comprehensive Phylogenetic Analysis of Bovine Non-aureus Staphylococci Species Based on Whole-Genome Sequencing.</title>
        <authorList>
            <person name="Naushad S."/>
            <person name="Barkema H.W."/>
            <person name="Luby C."/>
            <person name="Condas L.A."/>
            <person name="Nobrega D.B."/>
            <person name="Carson D.A."/>
            <person name="De Buck J."/>
        </authorList>
    </citation>
    <scope>NUCLEOTIDE SEQUENCE [LARGE SCALE GENOMIC DNA]</scope>
    <source>
        <strain evidence="9 10">SNUC 505</strain>
    </source>
</reference>
<dbReference type="AlphaFoldDB" id="A0AAE5SZ60"/>
<keyword evidence="4 7" id="KW-0812">Transmembrane</keyword>
<evidence type="ECO:0000256" key="7">
    <source>
        <dbReference type="SAM" id="Phobius"/>
    </source>
</evidence>
<accession>A0AAE5SZ60</accession>
<protein>
    <submittedName>
        <fullName evidence="9">Alkaline phosphatase</fullName>
    </submittedName>
</protein>
<dbReference type="Proteomes" id="UP000242704">
    <property type="component" value="Unassembled WGS sequence"/>
</dbReference>
<keyword evidence="6 7" id="KW-0472">Membrane</keyword>
<sequence length="206" mass="24020">MEQWITDVMSQYGYFGIFLLIFVEYILHPFPSEIVLTFAGYMTTKTSMSFWVVCLIAVVAATAGSVVLYYIGLLIGEERLYRWIDKYGKYVRIKRKDLDKTSAWFEKYGHWAIMLARLVPILRTLISIPAGLTRMNIFHFMLFTAIGTAVWNIFLITLGMTLGDHIQQIIQYIGIYSKIFIVIIAIALLYLVYRWWRRGKKAKSNE</sequence>
<evidence type="ECO:0000256" key="1">
    <source>
        <dbReference type="ARBA" id="ARBA00004651"/>
    </source>
</evidence>
<evidence type="ECO:0000313" key="9">
    <source>
        <dbReference type="EMBL" id="PTG14604.1"/>
    </source>
</evidence>
<feature type="transmembrane region" description="Helical" evidence="7">
    <location>
        <begin position="138"/>
        <end position="163"/>
    </location>
</feature>
<keyword evidence="5 7" id="KW-1133">Transmembrane helix</keyword>
<proteinExistence type="inferred from homology"/>
<dbReference type="PANTHER" id="PTHR42709:SF6">
    <property type="entry name" value="UNDECAPRENYL PHOSPHATE TRANSPORTER A"/>
    <property type="match status" value="1"/>
</dbReference>
<feature type="domain" description="VTT" evidence="8">
    <location>
        <begin position="30"/>
        <end position="159"/>
    </location>
</feature>
<dbReference type="InterPro" id="IPR032816">
    <property type="entry name" value="VTT_dom"/>
</dbReference>
<comment type="similarity">
    <text evidence="2">Belongs to the DedA family.</text>
</comment>
<name>A0AAE5SZ60_STACR</name>
<dbReference type="EMBL" id="PZBZ01000025">
    <property type="protein sequence ID" value="PTG14604.1"/>
    <property type="molecule type" value="Genomic_DNA"/>
</dbReference>
<evidence type="ECO:0000256" key="4">
    <source>
        <dbReference type="ARBA" id="ARBA00022692"/>
    </source>
</evidence>
<keyword evidence="3" id="KW-1003">Cell membrane</keyword>
<evidence type="ECO:0000313" key="10">
    <source>
        <dbReference type="Proteomes" id="UP000242704"/>
    </source>
</evidence>
<dbReference type="GO" id="GO:0005886">
    <property type="term" value="C:plasma membrane"/>
    <property type="evidence" value="ECO:0007669"/>
    <property type="project" value="UniProtKB-SubCell"/>
</dbReference>
<evidence type="ECO:0000259" key="8">
    <source>
        <dbReference type="Pfam" id="PF09335"/>
    </source>
</evidence>
<organism evidence="9 10">
    <name type="scientific">Staphylococcus chromogenes</name>
    <name type="common">Staphylococcus hyicus subsp. chromogenes</name>
    <dbReference type="NCBI Taxonomy" id="46126"/>
    <lineage>
        <taxon>Bacteria</taxon>
        <taxon>Bacillati</taxon>
        <taxon>Bacillota</taxon>
        <taxon>Bacilli</taxon>
        <taxon>Bacillales</taxon>
        <taxon>Staphylococcaceae</taxon>
        <taxon>Staphylococcus</taxon>
    </lineage>
</organism>
<dbReference type="GeneID" id="93654651"/>
<dbReference type="PANTHER" id="PTHR42709">
    <property type="entry name" value="ALKALINE PHOSPHATASE LIKE PROTEIN"/>
    <property type="match status" value="1"/>
</dbReference>
<dbReference type="Pfam" id="PF09335">
    <property type="entry name" value="VTT_dom"/>
    <property type="match status" value="1"/>
</dbReference>
<comment type="subcellular location">
    <subcellularLocation>
        <location evidence="1">Cell membrane</location>
        <topology evidence="1">Multi-pass membrane protein</topology>
    </subcellularLocation>
</comment>
<evidence type="ECO:0000256" key="5">
    <source>
        <dbReference type="ARBA" id="ARBA00022989"/>
    </source>
</evidence>
<comment type="caution">
    <text evidence="9">The sequence shown here is derived from an EMBL/GenBank/DDBJ whole genome shotgun (WGS) entry which is preliminary data.</text>
</comment>
<dbReference type="InterPro" id="IPR051311">
    <property type="entry name" value="DedA_domain"/>
</dbReference>
<gene>
    <name evidence="9" type="ORF">BU653_05835</name>
</gene>